<feature type="non-terminal residue" evidence="2">
    <location>
        <position position="1"/>
    </location>
</feature>
<protein>
    <submittedName>
        <fullName evidence="2">Uncharacterized protein</fullName>
    </submittedName>
</protein>
<name>A0AAD6BE73_9TELE</name>
<accession>A0AAD6BE73</accession>
<dbReference type="AlphaFoldDB" id="A0AAD6BE73"/>
<evidence type="ECO:0000313" key="2">
    <source>
        <dbReference type="EMBL" id="KAJ4942312.1"/>
    </source>
</evidence>
<comment type="caution">
    <text evidence="2">The sequence shown here is derived from an EMBL/GenBank/DDBJ whole genome shotgun (WGS) entry which is preliminary data.</text>
</comment>
<feature type="chain" id="PRO_5042046943" evidence="1">
    <location>
        <begin position="29"/>
        <end position="145"/>
    </location>
</feature>
<dbReference type="Proteomes" id="UP001219934">
    <property type="component" value="Unassembled WGS sequence"/>
</dbReference>
<dbReference type="EMBL" id="JAPTMU010000006">
    <property type="protein sequence ID" value="KAJ4942312.1"/>
    <property type="molecule type" value="Genomic_DNA"/>
</dbReference>
<feature type="signal peptide" evidence="1">
    <location>
        <begin position="1"/>
        <end position="28"/>
    </location>
</feature>
<evidence type="ECO:0000313" key="3">
    <source>
        <dbReference type="Proteomes" id="UP001219934"/>
    </source>
</evidence>
<sequence>MESVSALCSKSLPWTLLVLALSSVSVHATWKTGLYKTYSASSVYQKSINGSIICFFSAVSVLFKASPLVLTSVLVKTCSDVDPSYPLWVCPGGSQRPTASLHWIAPPLRSPVTHCRRIVDMFTKHKQLGLHRIWARSGREGGMSL</sequence>
<keyword evidence="3" id="KW-1185">Reference proteome</keyword>
<proteinExistence type="predicted"/>
<keyword evidence="1" id="KW-0732">Signal</keyword>
<evidence type="ECO:0000256" key="1">
    <source>
        <dbReference type="SAM" id="SignalP"/>
    </source>
</evidence>
<organism evidence="2 3">
    <name type="scientific">Pogonophryne albipinna</name>
    <dbReference type="NCBI Taxonomy" id="1090488"/>
    <lineage>
        <taxon>Eukaryota</taxon>
        <taxon>Metazoa</taxon>
        <taxon>Chordata</taxon>
        <taxon>Craniata</taxon>
        <taxon>Vertebrata</taxon>
        <taxon>Euteleostomi</taxon>
        <taxon>Actinopterygii</taxon>
        <taxon>Neopterygii</taxon>
        <taxon>Teleostei</taxon>
        <taxon>Neoteleostei</taxon>
        <taxon>Acanthomorphata</taxon>
        <taxon>Eupercaria</taxon>
        <taxon>Perciformes</taxon>
        <taxon>Notothenioidei</taxon>
        <taxon>Pogonophryne</taxon>
    </lineage>
</organism>
<gene>
    <name evidence="2" type="ORF">JOQ06_012178</name>
</gene>
<reference evidence="2" key="1">
    <citation type="submission" date="2022-11" db="EMBL/GenBank/DDBJ databases">
        <title>Chromosome-level genome of Pogonophryne albipinna.</title>
        <authorList>
            <person name="Jo E."/>
        </authorList>
    </citation>
    <scope>NUCLEOTIDE SEQUENCE</scope>
    <source>
        <strain evidence="2">SGF0006</strain>
        <tissue evidence="2">Muscle</tissue>
    </source>
</reference>